<evidence type="ECO:0000313" key="2">
    <source>
        <dbReference type="Proteomes" id="UP000327157"/>
    </source>
</evidence>
<dbReference type="EMBL" id="SMOL01000487">
    <property type="protein sequence ID" value="KAB2611449.1"/>
    <property type="molecule type" value="Genomic_DNA"/>
</dbReference>
<keyword evidence="2" id="KW-1185">Reference proteome</keyword>
<reference evidence="1 2" key="3">
    <citation type="submission" date="2019-11" db="EMBL/GenBank/DDBJ databases">
        <title>A de novo genome assembly of a pear dwarfing rootstock.</title>
        <authorList>
            <person name="Wang F."/>
            <person name="Wang J."/>
            <person name="Li S."/>
            <person name="Zhang Y."/>
            <person name="Fang M."/>
            <person name="Ma L."/>
            <person name="Zhao Y."/>
            <person name="Jiang S."/>
        </authorList>
    </citation>
    <scope>NUCLEOTIDE SEQUENCE [LARGE SCALE GENOMIC DNA]</scope>
    <source>
        <strain evidence="1">S2</strain>
        <tissue evidence="1">Leaf</tissue>
    </source>
</reference>
<dbReference type="Proteomes" id="UP000327157">
    <property type="component" value="Chromosome 17"/>
</dbReference>
<proteinExistence type="predicted"/>
<reference evidence="1 2" key="1">
    <citation type="submission" date="2019-09" db="EMBL/GenBank/DDBJ databases">
        <authorList>
            <person name="Ou C."/>
        </authorList>
    </citation>
    <scope>NUCLEOTIDE SEQUENCE [LARGE SCALE GENOMIC DNA]</scope>
    <source>
        <strain evidence="1">S2</strain>
        <tissue evidence="1">Leaf</tissue>
    </source>
</reference>
<organism evidence="1 2">
    <name type="scientific">Pyrus ussuriensis x Pyrus communis</name>
    <dbReference type="NCBI Taxonomy" id="2448454"/>
    <lineage>
        <taxon>Eukaryota</taxon>
        <taxon>Viridiplantae</taxon>
        <taxon>Streptophyta</taxon>
        <taxon>Embryophyta</taxon>
        <taxon>Tracheophyta</taxon>
        <taxon>Spermatophyta</taxon>
        <taxon>Magnoliopsida</taxon>
        <taxon>eudicotyledons</taxon>
        <taxon>Gunneridae</taxon>
        <taxon>Pentapetalae</taxon>
        <taxon>rosids</taxon>
        <taxon>fabids</taxon>
        <taxon>Rosales</taxon>
        <taxon>Rosaceae</taxon>
        <taxon>Amygdaloideae</taxon>
        <taxon>Maleae</taxon>
        <taxon>Pyrus</taxon>
    </lineage>
</organism>
<reference evidence="2" key="2">
    <citation type="submission" date="2019-10" db="EMBL/GenBank/DDBJ databases">
        <title>A de novo genome assembly of a pear dwarfing rootstock.</title>
        <authorList>
            <person name="Wang F."/>
            <person name="Wang J."/>
            <person name="Li S."/>
            <person name="Zhang Y."/>
            <person name="Fang M."/>
            <person name="Ma L."/>
            <person name="Zhao Y."/>
            <person name="Jiang S."/>
        </authorList>
    </citation>
    <scope>NUCLEOTIDE SEQUENCE [LARGE SCALE GENOMIC DNA]</scope>
</reference>
<sequence>MDMLMMDEILDTSVEGMVHNIKFLASHLHTIVFKFALQLRLLLEKTVAFHGIATDVETSLLVFIETVSLIDREMQIQFGDSIVTFFCQDLSLNFFEIL</sequence>
<protein>
    <submittedName>
        <fullName evidence="1">Uncharacterized protein</fullName>
    </submittedName>
</protein>
<evidence type="ECO:0000313" key="1">
    <source>
        <dbReference type="EMBL" id="KAB2611449.1"/>
    </source>
</evidence>
<accession>A0A5N5G7Q8</accession>
<dbReference type="AlphaFoldDB" id="A0A5N5G7Q8"/>
<gene>
    <name evidence="1" type="ORF">D8674_019481</name>
</gene>
<name>A0A5N5G7Q8_9ROSA</name>
<comment type="caution">
    <text evidence="1">The sequence shown here is derived from an EMBL/GenBank/DDBJ whole genome shotgun (WGS) entry which is preliminary data.</text>
</comment>